<evidence type="ECO:0000256" key="1">
    <source>
        <dbReference type="ARBA" id="ARBA00000971"/>
    </source>
</evidence>
<dbReference type="Pfam" id="PF01346">
    <property type="entry name" value="FKBP_N"/>
    <property type="match status" value="2"/>
</dbReference>
<organism evidence="9 10">
    <name type="scientific">Marilutibacter alkalisoli</name>
    <dbReference type="NCBI Taxonomy" id="2591633"/>
    <lineage>
        <taxon>Bacteria</taxon>
        <taxon>Pseudomonadati</taxon>
        <taxon>Pseudomonadota</taxon>
        <taxon>Gammaproteobacteria</taxon>
        <taxon>Lysobacterales</taxon>
        <taxon>Lysobacteraceae</taxon>
        <taxon>Marilutibacter</taxon>
    </lineage>
</organism>
<feature type="domain" description="PPIase FKBP-type" evidence="8">
    <location>
        <begin position="218"/>
        <end position="305"/>
    </location>
</feature>
<accession>A0A514BRK1</accession>
<sequence length="305" mass="32206">MKALMRGTAALLISAVVAMAAHAQDKTALTTDRDRTSYMVGVDIGRSIEPIGQDLDFPSLERAIRNAFDGGKPLIGETEAPAVGQAMMLRSAARAGQAPEGMEIPEIAKDKAAYLVGADIGRSLTPIKDELDLPLLVQAVRAVVSSQDLLMDDDQLVATREAFSGRLREKAVAQGEANKTEGEAFLAANKGEKGVIATASGLQYMVLRQGSGPRPKSTDTVRVNYKGTLLDGTVFDSSYDRGQPAEFGLGQVIAGWTEGLALMPVGSKYKFWIPGDLAYGARGAPGGVIGPNATLVFEVELQAIL</sequence>
<dbReference type="SUPFAM" id="SSF54534">
    <property type="entry name" value="FKBP-like"/>
    <property type="match status" value="1"/>
</dbReference>
<keyword evidence="3 5" id="KW-0697">Rotamase</keyword>
<evidence type="ECO:0000256" key="7">
    <source>
        <dbReference type="SAM" id="SignalP"/>
    </source>
</evidence>
<protein>
    <recommendedName>
        <fullName evidence="6">Peptidyl-prolyl cis-trans isomerase</fullName>
        <ecNumber evidence="6">5.2.1.8</ecNumber>
    </recommendedName>
</protein>
<evidence type="ECO:0000256" key="2">
    <source>
        <dbReference type="ARBA" id="ARBA00006577"/>
    </source>
</evidence>
<evidence type="ECO:0000259" key="8">
    <source>
        <dbReference type="PROSITE" id="PS50059"/>
    </source>
</evidence>
<dbReference type="InterPro" id="IPR046357">
    <property type="entry name" value="PPIase_dom_sf"/>
</dbReference>
<dbReference type="Proteomes" id="UP000317199">
    <property type="component" value="Chromosome"/>
</dbReference>
<evidence type="ECO:0000313" key="9">
    <source>
        <dbReference type="EMBL" id="QDH69945.1"/>
    </source>
</evidence>
<evidence type="ECO:0000256" key="4">
    <source>
        <dbReference type="ARBA" id="ARBA00023235"/>
    </source>
</evidence>
<dbReference type="FunFam" id="3.10.50.40:FF:000006">
    <property type="entry name" value="Peptidyl-prolyl cis-trans isomerase"/>
    <property type="match status" value="1"/>
</dbReference>
<dbReference type="InterPro" id="IPR001179">
    <property type="entry name" value="PPIase_FKBP_dom"/>
</dbReference>
<name>A0A514BRK1_9GAMM</name>
<feature type="signal peptide" evidence="7">
    <location>
        <begin position="1"/>
        <end position="23"/>
    </location>
</feature>
<dbReference type="Pfam" id="PF00254">
    <property type="entry name" value="FKBP_C"/>
    <property type="match status" value="1"/>
</dbReference>
<gene>
    <name evidence="9" type="ORF">FKV23_07440</name>
</gene>
<comment type="catalytic activity">
    <reaction evidence="1 5 6">
        <text>[protein]-peptidylproline (omega=180) = [protein]-peptidylproline (omega=0)</text>
        <dbReference type="Rhea" id="RHEA:16237"/>
        <dbReference type="Rhea" id="RHEA-COMP:10747"/>
        <dbReference type="Rhea" id="RHEA-COMP:10748"/>
        <dbReference type="ChEBI" id="CHEBI:83833"/>
        <dbReference type="ChEBI" id="CHEBI:83834"/>
        <dbReference type="EC" id="5.2.1.8"/>
    </reaction>
</comment>
<evidence type="ECO:0000313" key="10">
    <source>
        <dbReference type="Proteomes" id="UP000317199"/>
    </source>
</evidence>
<proteinExistence type="inferred from homology"/>
<dbReference type="RefSeq" id="WP_141623284.1">
    <property type="nucleotide sequence ID" value="NZ_CP041242.1"/>
</dbReference>
<dbReference type="GO" id="GO:0006457">
    <property type="term" value="P:protein folding"/>
    <property type="evidence" value="ECO:0007669"/>
    <property type="project" value="InterPro"/>
</dbReference>
<evidence type="ECO:0000256" key="6">
    <source>
        <dbReference type="RuleBase" id="RU003915"/>
    </source>
</evidence>
<dbReference type="PROSITE" id="PS50059">
    <property type="entry name" value="FKBP_PPIASE"/>
    <property type="match status" value="1"/>
</dbReference>
<dbReference type="AlphaFoldDB" id="A0A514BRK1"/>
<dbReference type="PANTHER" id="PTHR43811:SF57">
    <property type="entry name" value="FKBP-TYPE PEPTIDYL-PROLYL CIS-TRANS ISOMERASE FKPA-RELATED"/>
    <property type="match status" value="1"/>
</dbReference>
<dbReference type="EC" id="5.2.1.8" evidence="6"/>
<keyword evidence="10" id="KW-1185">Reference proteome</keyword>
<dbReference type="Gene3D" id="3.10.50.40">
    <property type="match status" value="1"/>
</dbReference>
<dbReference type="EMBL" id="CP041242">
    <property type="protein sequence ID" value="QDH69945.1"/>
    <property type="molecule type" value="Genomic_DNA"/>
</dbReference>
<keyword evidence="4 5" id="KW-0413">Isomerase</keyword>
<dbReference type="GO" id="GO:0003755">
    <property type="term" value="F:peptidyl-prolyl cis-trans isomerase activity"/>
    <property type="evidence" value="ECO:0007669"/>
    <property type="project" value="UniProtKB-UniRule"/>
</dbReference>
<dbReference type="PANTHER" id="PTHR43811">
    <property type="entry name" value="FKBP-TYPE PEPTIDYL-PROLYL CIS-TRANS ISOMERASE FKPA"/>
    <property type="match status" value="1"/>
</dbReference>
<dbReference type="Gene3D" id="1.10.287.460">
    <property type="entry name" value="Peptidyl-prolyl cis-trans isomerase, FKBP-type, N-terminal domain"/>
    <property type="match status" value="2"/>
</dbReference>
<reference evidence="9 10" key="1">
    <citation type="submission" date="2019-06" db="EMBL/GenBank/DDBJ databases">
        <title>Lysobacter alkalisoli sp. nov. isolated from saline-alkali soil.</title>
        <authorList>
            <person name="Sun J.-Q."/>
            <person name="Xu L."/>
        </authorList>
    </citation>
    <scope>NUCLEOTIDE SEQUENCE [LARGE SCALE GENOMIC DNA]</scope>
    <source>
        <strain evidence="9 10">SJ-36</strain>
    </source>
</reference>
<dbReference type="InterPro" id="IPR000774">
    <property type="entry name" value="PPIase_FKBP_N"/>
</dbReference>
<dbReference type="KEGG" id="lyj:FKV23_07440"/>
<dbReference type="InterPro" id="IPR036944">
    <property type="entry name" value="PPIase_FKBP_N_sf"/>
</dbReference>
<evidence type="ECO:0000256" key="5">
    <source>
        <dbReference type="PROSITE-ProRule" id="PRU00277"/>
    </source>
</evidence>
<keyword evidence="7" id="KW-0732">Signal</keyword>
<feature type="chain" id="PRO_5021891934" description="Peptidyl-prolyl cis-trans isomerase" evidence="7">
    <location>
        <begin position="24"/>
        <end position="305"/>
    </location>
</feature>
<comment type="similarity">
    <text evidence="2 6">Belongs to the FKBP-type PPIase family.</text>
</comment>
<dbReference type="OrthoDB" id="9814548at2"/>
<evidence type="ECO:0000256" key="3">
    <source>
        <dbReference type="ARBA" id="ARBA00023110"/>
    </source>
</evidence>